<comment type="similarity">
    <text evidence="2">Belongs to the glycosyl hydrolase 88 family.</text>
</comment>
<feature type="binding site" evidence="4">
    <location>
        <position position="240"/>
    </location>
    <ligand>
        <name>substrate</name>
    </ligand>
</feature>
<dbReference type="PROSITE" id="PS51257">
    <property type="entry name" value="PROKAR_LIPOPROTEIN"/>
    <property type="match status" value="1"/>
</dbReference>
<gene>
    <name evidence="5" type="ORF">SAMN04488028_103278</name>
</gene>
<dbReference type="GO" id="GO:0000272">
    <property type="term" value="P:polysaccharide catabolic process"/>
    <property type="evidence" value="ECO:0007669"/>
    <property type="project" value="TreeGrafter"/>
</dbReference>
<dbReference type="AlphaFoldDB" id="A0A1M6QD28"/>
<evidence type="ECO:0000313" key="5">
    <source>
        <dbReference type="EMBL" id="SHK18159.1"/>
    </source>
</evidence>
<keyword evidence="6" id="KW-1185">Reference proteome</keyword>
<dbReference type="PANTHER" id="PTHR36845:SF1">
    <property type="entry name" value="HYDROLASE, PUTATIVE (AFU_ORTHOLOGUE AFUA_7G05090)-RELATED"/>
    <property type="match status" value="1"/>
</dbReference>
<dbReference type="GO" id="GO:0052757">
    <property type="term" value="F:chondroitin hydrolase activity"/>
    <property type="evidence" value="ECO:0007669"/>
    <property type="project" value="TreeGrafter"/>
</dbReference>
<evidence type="ECO:0000256" key="4">
    <source>
        <dbReference type="PIRSR" id="PIRSR610905-2"/>
    </source>
</evidence>
<dbReference type="InterPro" id="IPR010905">
    <property type="entry name" value="Glyco_hydro_88"/>
</dbReference>
<evidence type="ECO:0000256" key="2">
    <source>
        <dbReference type="ARBA" id="ARBA00038358"/>
    </source>
</evidence>
<evidence type="ECO:0000256" key="3">
    <source>
        <dbReference type="PIRSR" id="PIRSR610905-1"/>
    </source>
</evidence>
<dbReference type="PANTHER" id="PTHR36845">
    <property type="entry name" value="HYDROLASE, PUTATIVE (AFU_ORTHOLOGUE AFUA_7G05090)-RELATED"/>
    <property type="match status" value="1"/>
</dbReference>
<dbReference type="Pfam" id="PF07470">
    <property type="entry name" value="Glyco_hydro_88"/>
    <property type="match status" value="1"/>
</dbReference>
<dbReference type="InterPro" id="IPR052369">
    <property type="entry name" value="UG_Glycosaminoglycan_Hydrolase"/>
</dbReference>
<dbReference type="InterPro" id="IPR008928">
    <property type="entry name" value="6-hairpin_glycosidase_sf"/>
</dbReference>
<sequence>MIKTRILFVLILAIALGCEENTQQDSKEKDETTNSLTVKPSLSARFHYLLNYEVDSTKFPRSLEENKEVRGVGSSDWTSGFFPGSMIYLYHLTGEKKYLDRAEQWIPFMEREQWNGRTHDMGFKVYSSIGKAYEITQNEHYKAVLIQSAKTLMTRFDPKVGCIKSWDFGQDRWQYPVIIDNMLNLELLFQATRLTGDSSYHQAAVSHATLTMENHFRSDNSSYHVVDYDVETGQPVQKITHQGLNDESVWSRGQGWGLYGFVMAYRYTQNPAFLAQAEQIADYLMTLDNLPEDKIFYWDMKDPSIPDAPRDASAAAVIASALLELNENTTDERYAPFALAILDAMDSEAYILPAGLTVPFLLGHSTGNYPKDDEIDQPIAYADYYFLEALYRSMRSGQ</sequence>
<feature type="binding site" evidence="4">
    <location>
        <position position="180"/>
    </location>
    <ligand>
        <name>substrate</name>
    </ligand>
</feature>
<feature type="active site" description="Proton donor" evidence="3">
    <location>
        <position position="180"/>
    </location>
</feature>
<dbReference type="Gene3D" id="1.50.10.10">
    <property type="match status" value="1"/>
</dbReference>
<dbReference type="SUPFAM" id="SSF48208">
    <property type="entry name" value="Six-hairpin glycosidases"/>
    <property type="match status" value="1"/>
</dbReference>
<feature type="binding site" evidence="4">
    <location>
        <position position="120"/>
    </location>
    <ligand>
        <name>substrate</name>
    </ligand>
</feature>
<dbReference type="RefSeq" id="WP_073122331.1">
    <property type="nucleotide sequence ID" value="NZ_FRAA01000003.1"/>
</dbReference>
<feature type="active site" description="Nucleophile" evidence="3">
    <location>
        <position position="120"/>
    </location>
</feature>
<feature type="binding site" evidence="4">
    <location>
        <position position="252"/>
    </location>
    <ligand>
        <name>substrate</name>
    </ligand>
</feature>
<organism evidence="5 6">
    <name type="scientific">Reichenbachiella agariperforans</name>
    <dbReference type="NCBI Taxonomy" id="156994"/>
    <lineage>
        <taxon>Bacteria</taxon>
        <taxon>Pseudomonadati</taxon>
        <taxon>Bacteroidota</taxon>
        <taxon>Cytophagia</taxon>
        <taxon>Cytophagales</taxon>
        <taxon>Reichenbachiellaceae</taxon>
        <taxon>Reichenbachiella</taxon>
    </lineage>
</organism>
<dbReference type="EMBL" id="FRAA01000003">
    <property type="protein sequence ID" value="SHK18159.1"/>
    <property type="molecule type" value="Genomic_DNA"/>
</dbReference>
<evidence type="ECO:0000256" key="1">
    <source>
        <dbReference type="ARBA" id="ARBA00022801"/>
    </source>
</evidence>
<proteinExistence type="inferred from homology"/>
<evidence type="ECO:0000313" key="6">
    <source>
        <dbReference type="Proteomes" id="UP000184474"/>
    </source>
</evidence>
<keyword evidence="1 5" id="KW-0378">Hydrolase</keyword>
<name>A0A1M6QD28_REIAG</name>
<accession>A0A1M6QD28</accession>
<dbReference type="Proteomes" id="UP000184474">
    <property type="component" value="Unassembled WGS sequence"/>
</dbReference>
<reference evidence="6" key="1">
    <citation type="submission" date="2016-11" db="EMBL/GenBank/DDBJ databases">
        <authorList>
            <person name="Varghese N."/>
            <person name="Submissions S."/>
        </authorList>
    </citation>
    <scope>NUCLEOTIDE SEQUENCE [LARGE SCALE GENOMIC DNA]</scope>
    <source>
        <strain evidence="6">DSM 26134</strain>
    </source>
</reference>
<dbReference type="STRING" id="156994.SAMN04488028_103278"/>
<dbReference type="InterPro" id="IPR012341">
    <property type="entry name" value="6hp_glycosidase-like_sf"/>
</dbReference>
<protein>
    <submittedName>
        <fullName evidence="5">Rhamnogalacturonyl hydrolase YesR</fullName>
    </submittedName>
</protein>
<feature type="binding site" evidence="4">
    <location>
        <position position="256"/>
    </location>
    <ligand>
        <name>substrate</name>
    </ligand>
</feature>